<evidence type="ECO:0000313" key="1">
    <source>
        <dbReference type="EMBL" id="HIW09252.1"/>
    </source>
</evidence>
<accession>A0A9D1QBS7</accession>
<comment type="caution">
    <text evidence="1">The sequence shown here is derived from an EMBL/GenBank/DDBJ whole genome shotgun (WGS) entry which is preliminary data.</text>
</comment>
<evidence type="ECO:0000313" key="2">
    <source>
        <dbReference type="Proteomes" id="UP000823933"/>
    </source>
</evidence>
<protein>
    <submittedName>
        <fullName evidence="1">Uncharacterized protein</fullName>
    </submittedName>
</protein>
<reference evidence="1" key="2">
    <citation type="submission" date="2021-04" db="EMBL/GenBank/DDBJ databases">
        <authorList>
            <person name="Gilroy R."/>
        </authorList>
    </citation>
    <scope>NUCLEOTIDE SEQUENCE</scope>
    <source>
        <strain evidence="1">ChiHcolR34-3080</strain>
    </source>
</reference>
<proteinExistence type="predicted"/>
<dbReference type="Proteomes" id="UP000823933">
    <property type="component" value="Unassembled WGS sequence"/>
</dbReference>
<gene>
    <name evidence="1" type="ORF">H9890_07630</name>
</gene>
<name>A0A9D1QBS7_9FIRM</name>
<dbReference type="AlphaFoldDB" id="A0A9D1QBS7"/>
<sequence length="88" mass="9728">MNVEMSLLEYLAYRAGCRWLSDLHCLDGCQRIRLHHVLEQLPPEAAPLREWNDAVTYLTGRQPAATAAAARQALLDSLRRDAGGAGPD</sequence>
<reference evidence="1" key="1">
    <citation type="journal article" date="2021" name="PeerJ">
        <title>Extensive microbial diversity within the chicken gut microbiome revealed by metagenomics and culture.</title>
        <authorList>
            <person name="Gilroy R."/>
            <person name="Ravi A."/>
            <person name="Getino M."/>
            <person name="Pursley I."/>
            <person name="Horton D.L."/>
            <person name="Alikhan N.F."/>
            <person name="Baker D."/>
            <person name="Gharbi K."/>
            <person name="Hall N."/>
            <person name="Watson M."/>
            <person name="Adriaenssens E.M."/>
            <person name="Foster-Nyarko E."/>
            <person name="Jarju S."/>
            <person name="Secka A."/>
            <person name="Antonio M."/>
            <person name="Oren A."/>
            <person name="Chaudhuri R.R."/>
            <person name="La Ragione R."/>
            <person name="Hildebrand F."/>
            <person name="Pallen M.J."/>
        </authorList>
    </citation>
    <scope>NUCLEOTIDE SEQUENCE</scope>
    <source>
        <strain evidence="1">ChiHcolR34-3080</strain>
    </source>
</reference>
<organism evidence="1 2">
    <name type="scientific">Candidatus Faecalibacterium intestinigallinarum</name>
    <dbReference type="NCBI Taxonomy" id="2838581"/>
    <lineage>
        <taxon>Bacteria</taxon>
        <taxon>Bacillati</taxon>
        <taxon>Bacillota</taxon>
        <taxon>Clostridia</taxon>
        <taxon>Eubacteriales</taxon>
        <taxon>Oscillospiraceae</taxon>
        <taxon>Faecalibacterium</taxon>
    </lineage>
</organism>
<dbReference type="EMBL" id="DXHQ01000086">
    <property type="protein sequence ID" value="HIW09252.1"/>
    <property type="molecule type" value="Genomic_DNA"/>
</dbReference>